<evidence type="ECO:0000313" key="12">
    <source>
        <dbReference type="Proteomes" id="UP000585614"/>
    </source>
</evidence>
<sequence length="154" mass="17824">MLESRKWQGVTVPCGSPRRTLKKKMGVAKLGYIGSVFRWLLVYLDEVSCVWKQYHEYFPLQVLKTHISPSHNYVPVRHPHGLMSYSCFGHFATNTSGFSMIFPVGEPLPVPKIEKLSQEMVDKYHAFYMGTLRRLFDQHKVKFDGSDTQELVKV</sequence>
<comment type="subcellular location">
    <subcellularLocation>
        <location evidence="1">Endoplasmic reticulum membrane</location>
        <topology evidence="1">Multi-pass membrane protein</topology>
    </subcellularLocation>
</comment>
<organism evidence="11 12">
    <name type="scientific">Rhinolophus ferrumequinum</name>
    <name type="common">Greater horseshoe bat</name>
    <dbReference type="NCBI Taxonomy" id="59479"/>
    <lineage>
        <taxon>Eukaryota</taxon>
        <taxon>Metazoa</taxon>
        <taxon>Chordata</taxon>
        <taxon>Craniata</taxon>
        <taxon>Vertebrata</taxon>
        <taxon>Euteleostomi</taxon>
        <taxon>Mammalia</taxon>
        <taxon>Eutheria</taxon>
        <taxon>Laurasiatheria</taxon>
        <taxon>Chiroptera</taxon>
        <taxon>Yinpterochiroptera</taxon>
        <taxon>Rhinolophoidea</taxon>
        <taxon>Rhinolophidae</taxon>
        <taxon>Rhinolophinae</taxon>
        <taxon>Rhinolophus</taxon>
    </lineage>
</organism>
<keyword evidence="10 11" id="KW-0012">Acyltransferase</keyword>
<evidence type="ECO:0000256" key="1">
    <source>
        <dbReference type="ARBA" id="ARBA00004477"/>
    </source>
</evidence>
<evidence type="ECO:0000256" key="6">
    <source>
        <dbReference type="ARBA" id="ARBA00022824"/>
    </source>
</evidence>
<evidence type="ECO:0000256" key="5">
    <source>
        <dbReference type="ARBA" id="ARBA00022692"/>
    </source>
</evidence>
<dbReference type="Proteomes" id="UP000585614">
    <property type="component" value="Unassembled WGS sequence"/>
</dbReference>
<accession>A0A7J8AT02</accession>
<dbReference type="InterPro" id="IPR007130">
    <property type="entry name" value="DAGAT"/>
</dbReference>
<dbReference type="EMBL" id="JACAGC010000001">
    <property type="protein sequence ID" value="KAF6389717.1"/>
    <property type="molecule type" value="Genomic_DNA"/>
</dbReference>
<comment type="similarity">
    <text evidence="2">Belongs to the diacylglycerol acyltransferase family.</text>
</comment>
<evidence type="ECO:0000256" key="3">
    <source>
        <dbReference type="ARBA" id="ARBA00022516"/>
    </source>
</evidence>
<keyword evidence="4 11" id="KW-0808">Transferase</keyword>
<name>A0A7J8AT02_RHIFE</name>
<dbReference type="Pfam" id="PF03982">
    <property type="entry name" value="DAGAT"/>
    <property type="match status" value="2"/>
</dbReference>
<dbReference type="GO" id="GO:0005789">
    <property type="term" value="C:endoplasmic reticulum membrane"/>
    <property type="evidence" value="ECO:0007669"/>
    <property type="project" value="UniProtKB-SubCell"/>
</dbReference>
<gene>
    <name evidence="11" type="ORF">mRhiFer1_001307</name>
</gene>
<evidence type="ECO:0000256" key="9">
    <source>
        <dbReference type="ARBA" id="ARBA00023136"/>
    </source>
</evidence>
<keyword evidence="9" id="KW-0472">Membrane</keyword>
<keyword evidence="8" id="KW-0443">Lipid metabolism</keyword>
<dbReference type="PANTHER" id="PTHR12317">
    <property type="entry name" value="DIACYLGLYCEROL O-ACYLTRANSFERASE"/>
    <property type="match status" value="1"/>
</dbReference>
<dbReference type="AlphaFoldDB" id="A0A7J8AT02"/>
<evidence type="ECO:0000313" key="11">
    <source>
        <dbReference type="EMBL" id="KAF6389717.1"/>
    </source>
</evidence>
<dbReference type="PANTHER" id="PTHR12317:SF12">
    <property type="entry name" value="ACYL-COA WAX ALCOHOL ACYLTRANSFERASE 2"/>
    <property type="match status" value="1"/>
</dbReference>
<keyword evidence="3" id="KW-0444">Lipid biosynthesis</keyword>
<keyword evidence="5" id="KW-0812">Transmembrane</keyword>
<evidence type="ECO:0000256" key="8">
    <source>
        <dbReference type="ARBA" id="ARBA00023098"/>
    </source>
</evidence>
<protein>
    <submittedName>
        <fullName evidence="11">Acyl-CoA wax alcohol acyltransferase 2</fullName>
    </submittedName>
</protein>
<reference evidence="11 12" key="1">
    <citation type="journal article" date="2020" name="Nature">
        <title>Six reference-quality genomes reveal evolution of bat adaptations.</title>
        <authorList>
            <person name="Jebb D."/>
            <person name="Huang Z."/>
            <person name="Pippel M."/>
            <person name="Hughes G.M."/>
            <person name="Lavrichenko K."/>
            <person name="Devanna P."/>
            <person name="Winkler S."/>
            <person name="Jermiin L.S."/>
            <person name="Skirmuntt E.C."/>
            <person name="Katzourakis A."/>
            <person name="Burkitt-Gray L."/>
            <person name="Ray D.A."/>
            <person name="Sullivan K.A.M."/>
            <person name="Roscito J.G."/>
            <person name="Kirilenko B.M."/>
            <person name="Davalos L.M."/>
            <person name="Corthals A.P."/>
            <person name="Power M.L."/>
            <person name="Jones G."/>
            <person name="Ransome R.D."/>
            <person name="Dechmann D.K.N."/>
            <person name="Locatelli A.G."/>
            <person name="Puechmaille S.J."/>
            <person name="Fedrigo O."/>
            <person name="Jarvis E.D."/>
            <person name="Hiller M."/>
            <person name="Vernes S.C."/>
            <person name="Myers E.W."/>
            <person name="Teeling E.C."/>
        </authorList>
    </citation>
    <scope>NUCLEOTIDE SEQUENCE [LARGE SCALE GENOMIC DNA]</scope>
    <source>
        <strain evidence="11">MRhiFer1</strain>
        <tissue evidence="11">Lung</tissue>
    </source>
</reference>
<keyword evidence="7" id="KW-1133">Transmembrane helix</keyword>
<comment type="caution">
    <text evidence="11">The sequence shown here is derived from an EMBL/GenBank/DDBJ whole genome shotgun (WGS) entry which is preliminary data.</text>
</comment>
<evidence type="ECO:0000256" key="7">
    <source>
        <dbReference type="ARBA" id="ARBA00022989"/>
    </source>
</evidence>
<evidence type="ECO:0000256" key="10">
    <source>
        <dbReference type="ARBA" id="ARBA00023315"/>
    </source>
</evidence>
<evidence type="ECO:0000256" key="4">
    <source>
        <dbReference type="ARBA" id="ARBA00022679"/>
    </source>
</evidence>
<dbReference type="GO" id="GO:0050252">
    <property type="term" value="F:retinol O-fatty-acyltransferase activity"/>
    <property type="evidence" value="ECO:0007669"/>
    <property type="project" value="TreeGrafter"/>
</dbReference>
<proteinExistence type="inferred from homology"/>
<keyword evidence="6" id="KW-0256">Endoplasmic reticulum</keyword>
<evidence type="ECO:0000256" key="2">
    <source>
        <dbReference type="ARBA" id="ARBA00005420"/>
    </source>
</evidence>